<sequence>MSLLGTSSSNSPLDNTRLMDECSLLPWIIDTGATLHATGTLACLFDQYEGLVSPVVLPAGGTTLPVVASEPIADVAASGSDDGEAELMVDVAASSSDLVVDHKEEAEVVSPPGVGSAEGGPMDAEVAVGSGAQRASLEYSTQSGEIPQEFTWSKNYVTS</sequence>
<evidence type="ECO:0000313" key="3">
    <source>
        <dbReference type="Proteomes" id="UP001454036"/>
    </source>
</evidence>
<gene>
    <name evidence="2" type="ORF">LIER_10768</name>
</gene>
<comment type="caution">
    <text evidence="2">The sequence shown here is derived from an EMBL/GenBank/DDBJ whole genome shotgun (WGS) entry which is preliminary data.</text>
</comment>
<dbReference type="EMBL" id="BAABME010001944">
    <property type="protein sequence ID" value="GAA0152240.1"/>
    <property type="molecule type" value="Genomic_DNA"/>
</dbReference>
<dbReference type="Proteomes" id="UP001454036">
    <property type="component" value="Unassembled WGS sequence"/>
</dbReference>
<dbReference type="AlphaFoldDB" id="A0AAV3PPK2"/>
<organism evidence="2 3">
    <name type="scientific">Lithospermum erythrorhizon</name>
    <name type="common">Purple gromwell</name>
    <name type="synonym">Lithospermum officinale var. erythrorhizon</name>
    <dbReference type="NCBI Taxonomy" id="34254"/>
    <lineage>
        <taxon>Eukaryota</taxon>
        <taxon>Viridiplantae</taxon>
        <taxon>Streptophyta</taxon>
        <taxon>Embryophyta</taxon>
        <taxon>Tracheophyta</taxon>
        <taxon>Spermatophyta</taxon>
        <taxon>Magnoliopsida</taxon>
        <taxon>eudicotyledons</taxon>
        <taxon>Gunneridae</taxon>
        <taxon>Pentapetalae</taxon>
        <taxon>asterids</taxon>
        <taxon>lamiids</taxon>
        <taxon>Boraginales</taxon>
        <taxon>Boraginaceae</taxon>
        <taxon>Boraginoideae</taxon>
        <taxon>Lithospermeae</taxon>
        <taxon>Lithospermum</taxon>
    </lineage>
</organism>
<proteinExistence type="predicted"/>
<evidence type="ECO:0000313" key="2">
    <source>
        <dbReference type="EMBL" id="GAA0152240.1"/>
    </source>
</evidence>
<feature type="region of interest" description="Disordered" evidence="1">
    <location>
        <begin position="104"/>
        <end position="124"/>
    </location>
</feature>
<keyword evidence="3" id="KW-1185">Reference proteome</keyword>
<protein>
    <submittedName>
        <fullName evidence="2">Uncharacterized protein</fullName>
    </submittedName>
</protein>
<accession>A0AAV3PPK2</accession>
<evidence type="ECO:0000256" key="1">
    <source>
        <dbReference type="SAM" id="MobiDB-lite"/>
    </source>
</evidence>
<reference evidence="2 3" key="1">
    <citation type="submission" date="2024-01" db="EMBL/GenBank/DDBJ databases">
        <title>The complete chloroplast genome sequence of Lithospermum erythrorhizon: insights into the phylogenetic relationship among Boraginaceae species and the maternal lineages of purple gromwells.</title>
        <authorList>
            <person name="Okada T."/>
            <person name="Watanabe K."/>
        </authorList>
    </citation>
    <scope>NUCLEOTIDE SEQUENCE [LARGE SCALE GENOMIC DNA]</scope>
</reference>
<name>A0AAV3PPK2_LITER</name>